<evidence type="ECO:0008006" key="3">
    <source>
        <dbReference type="Google" id="ProtNLM"/>
    </source>
</evidence>
<gene>
    <name evidence="1" type="ORF">Psch_00036</name>
</gene>
<dbReference type="Proteomes" id="UP000298324">
    <property type="component" value="Unassembled WGS sequence"/>
</dbReference>
<protein>
    <recommendedName>
        <fullName evidence="3">DUF2922 domain-containing protein</fullName>
    </recommendedName>
</protein>
<evidence type="ECO:0000313" key="1">
    <source>
        <dbReference type="EMBL" id="TEB06504.1"/>
    </source>
</evidence>
<accession>A0A4Y7RBZ6</accession>
<sequence length="76" mass="8027">MAITTTLRMSFRNQAGKTVSISLDNPKAGLTSAAVEAAMDLMIAKNIFTTSGGDLVSKYDAKLISTDTTDLYNPPA</sequence>
<name>A0A4Y7RBZ6_9FIRM</name>
<organism evidence="1 2">
    <name type="scientific">Pelotomaculum schinkii</name>
    <dbReference type="NCBI Taxonomy" id="78350"/>
    <lineage>
        <taxon>Bacteria</taxon>
        <taxon>Bacillati</taxon>
        <taxon>Bacillota</taxon>
        <taxon>Clostridia</taxon>
        <taxon>Eubacteriales</taxon>
        <taxon>Desulfotomaculaceae</taxon>
        <taxon>Pelotomaculum</taxon>
    </lineage>
</organism>
<dbReference type="RefSeq" id="WP_190238753.1">
    <property type="nucleotide sequence ID" value="NZ_QFGA01000001.1"/>
</dbReference>
<comment type="caution">
    <text evidence="1">The sequence shown here is derived from an EMBL/GenBank/DDBJ whole genome shotgun (WGS) entry which is preliminary data.</text>
</comment>
<dbReference type="Pfam" id="PF11148">
    <property type="entry name" value="DUF2922"/>
    <property type="match status" value="1"/>
</dbReference>
<dbReference type="InterPro" id="IPR021321">
    <property type="entry name" value="DUF2922"/>
</dbReference>
<evidence type="ECO:0000313" key="2">
    <source>
        <dbReference type="Proteomes" id="UP000298324"/>
    </source>
</evidence>
<keyword evidence="2" id="KW-1185">Reference proteome</keyword>
<proteinExistence type="predicted"/>
<dbReference type="AlphaFoldDB" id="A0A4Y7RBZ6"/>
<reference evidence="1 2" key="1">
    <citation type="journal article" date="2018" name="Environ. Microbiol.">
        <title>Novel energy conservation strategies and behaviour of Pelotomaculum schinkii driving syntrophic propionate catabolism.</title>
        <authorList>
            <person name="Hidalgo-Ahumada C.A.P."/>
            <person name="Nobu M.K."/>
            <person name="Narihiro T."/>
            <person name="Tamaki H."/>
            <person name="Liu W.T."/>
            <person name="Kamagata Y."/>
            <person name="Stams A.J.M."/>
            <person name="Imachi H."/>
            <person name="Sousa D.Z."/>
        </authorList>
    </citation>
    <scope>NUCLEOTIDE SEQUENCE [LARGE SCALE GENOMIC DNA]</scope>
    <source>
        <strain evidence="1 2">HH</strain>
    </source>
</reference>
<dbReference type="EMBL" id="QFGA01000001">
    <property type="protein sequence ID" value="TEB06504.1"/>
    <property type="molecule type" value="Genomic_DNA"/>
</dbReference>